<dbReference type="InterPro" id="IPR001680">
    <property type="entry name" value="WD40_rpt"/>
</dbReference>
<proteinExistence type="predicted"/>
<comment type="caution">
    <text evidence="3">The sequence shown here is derived from an EMBL/GenBank/DDBJ whole genome shotgun (WGS) entry which is preliminary data.</text>
</comment>
<dbReference type="EMBL" id="MU865295">
    <property type="protein sequence ID" value="KAK4230932.1"/>
    <property type="molecule type" value="Genomic_DNA"/>
</dbReference>
<dbReference type="PROSITE" id="PS50294">
    <property type="entry name" value="WD_REPEATS_REGION"/>
    <property type="match status" value="1"/>
</dbReference>
<reference evidence="3" key="1">
    <citation type="journal article" date="2023" name="Mol. Phylogenet. Evol.">
        <title>Genome-scale phylogeny and comparative genomics of the fungal order Sordariales.</title>
        <authorList>
            <person name="Hensen N."/>
            <person name="Bonometti L."/>
            <person name="Westerberg I."/>
            <person name="Brannstrom I.O."/>
            <person name="Guillou S."/>
            <person name="Cros-Aarteil S."/>
            <person name="Calhoun S."/>
            <person name="Haridas S."/>
            <person name="Kuo A."/>
            <person name="Mondo S."/>
            <person name="Pangilinan J."/>
            <person name="Riley R."/>
            <person name="LaButti K."/>
            <person name="Andreopoulos B."/>
            <person name="Lipzen A."/>
            <person name="Chen C."/>
            <person name="Yan M."/>
            <person name="Daum C."/>
            <person name="Ng V."/>
            <person name="Clum A."/>
            <person name="Steindorff A."/>
            <person name="Ohm R.A."/>
            <person name="Martin F."/>
            <person name="Silar P."/>
            <person name="Natvig D.O."/>
            <person name="Lalanne C."/>
            <person name="Gautier V."/>
            <person name="Ament-Velasquez S.L."/>
            <person name="Kruys A."/>
            <person name="Hutchinson M.I."/>
            <person name="Powell A.J."/>
            <person name="Barry K."/>
            <person name="Miller A.N."/>
            <person name="Grigoriev I.V."/>
            <person name="Debuchy R."/>
            <person name="Gladieux P."/>
            <person name="Hiltunen Thoren M."/>
            <person name="Johannesson H."/>
        </authorList>
    </citation>
    <scope>NUCLEOTIDE SEQUENCE</scope>
    <source>
        <strain evidence="3">CBS 990.96</strain>
    </source>
</reference>
<dbReference type="SUPFAM" id="SSF50978">
    <property type="entry name" value="WD40 repeat-like"/>
    <property type="match status" value="1"/>
</dbReference>
<evidence type="ECO:0000313" key="3">
    <source>
        <dbReference type="EMBL" id="KAK4230932.1"/>
    </source>
</evidence>
<feature type="region of interest" description="Disordered" evidence="2">
    <location>
        <begin position="194"/>
        <end position="266"/>
    </location>
</feature>
<sequence length="793" mass="89178">MRPRGRHYPLGSSSLDQPRRLGSLINTTYASCIHTASLLHASSHNHAYPHLTAYAHEESDLESDSDNEYITSSEEDQEYQEGSDKEEGQSIDVDDDDYSDDYYSGSQEDDEDEDEEDREEHHHPRLYDSNPHLCPHNHYHLHQHHHPHPLHVYHNTHILHLDDSDSDSDLDESEDEGTPLVNYLEIANILTNDQMDTDGSYSEHGDDGIEYSSQVHSDEDPYYQDESDGQGERDGEGDGEIDYDPHEATSSVESQPADDTSIFALTGPLPALAGPNYTHDAMLPHAPMPPDSSDDYPHFLGQHGAEAWFASNPNAQTLKPNNYGLIGFLGQWARQNRMLQGLSRGRSPLPEKVSKLGESELKRIGYDDLKGDGCDFQGIDWEDLGVSRKEARERRLLTYSNYTNCAESDRWKPEDAVLPRSDNFFRFRRMDIRRDTHLAHFQLRNLLACPSRMRFFYPSVHSVVEFNPFDREGKKVIETGEELNAQVSALASDCGVLVSGCFNGEYTIRPVGTGETSCRTGTITSDPYGITNHIQIHMGRLSSGPVAVFASNDKAVRVLDIETEKWLSEDIFTFPVNCTALSPDKRLRAVVGDNKNMLITAAESSLEGNKPEIFYELKGHRDFGFAVDWADDGWTIASAFQDKTIRIWDARFLKDRLGESEPTEIIRTEMAGARNLKFSPIGSGKRCLVAAEEADYVNIIDAQTFRTKQTIDFFGEIGGISFAQQGQELVVLCCDPERGGIMQFERVGLTSADYSIPMDELDWKPSLFTDKKRKENMAGGPRHGAAYVDVEPF</sequence>
<feature type="compositionally biased region" description="Acidic residues" evidence="2">
    <location>
        <begin position="220"/>
        <end position="229"/>
    </location>
</feature>
<feature type="repeat" description="WD" evidence="1">
    <location>
        <begin position="617"/>
        <end position="649"/>
    </location>
</feature>
<feature type="compositionally biased region" description="Polar residues" evidence="2">
    <location>
        <begin position="248"/>
        <end position="258"/>
    </location>
</feature>
<evidence type="ECO:0000256" key="2">
    <source>
        <dbReference type="SAM" id="MobiDB-lite"/>
    </source>
</evidence>
<dbReference type="InterPro" id="IPR036322">
    <property type="entry name" value="WD40_repeat_dom_sf"/>
</dbReference>
<dbReference type="Proteomes" id="UP001301958">
    <property type="component" value="Unassembled WGS sequence"/>
</dbReference>
<evidence type="ECO:0000256" key="1">
    <source>
        <dbReference type="PROSITE-ProRule" id="PRU00221"/>
    </source>
</evidence>
<name>A0AAN7BX53_9PEZI</name>
<keyword evidence="1" id="KW-0853">WD repeat</keyword>
<feature type="compositionally biased region" description="Acidic residues" evidence="2">
    <location>
        <begin position="59"/>
        <end position="81"/>
    </location>
</feature>
<dbReference type="Gene3D" id="2.130.10.10">
    <property type="entry name" value="YVTN repeat-like/Quinoprotein amine dehydrogenase"/>
    <property type="match status" value="1"/>
</dbReference>
<reference evidence="3" key="2">
    <citation type="submission" date="2023-05" db="EMBL/GenBank/DDBJ databases">
        <authorList>
            <consortium name="Lawrence Berkeley National Laboratory"/>
            <person name="Steindorff A."/>
            <person name="Hensen N."/>
            <person name="Bonometti L."/>
            <person name="Westerberg I."/>
            <person name="Brannstrom I.O."/>
            <person name="Guillou S."/>
            <person name="Cros-Aarteil S."/>
            <person name="Calhoun S."/>
            <person name="Haridas S."/>
            <person name="Kuo A."/>
            <person name="Mondo S."/>
            <person name="Pangilinan J."/>
            <person name="Riley R."/>
            <person name="Labutti K."/>
            <person name="Andreopoulos B."/>
            <person name="Lipzen A."/>
            <person name="Chen C."/>
            <person name="Yanf M."/>
            <person name="Daum C."/>
            <person name="Ng V."/>
            <person name="Clum A."/>
            <person name="Ohm R."/>
            <person name="Martin F."/>
            <person name="Silar P."/>
            <person name="Natvig D."/>
            <person name="Lalanne C."/>
            <person name="Gautier V."/>
            <person name="Ament-Velasquez S.L."/>
            <person name="Kruys A."/>
            <person name="Hutchinson M.I."/>
            <person name="Powell A.J."/>
            <person name="Barry K."/>
            <person name="Miller A.N."/>
            <person name="Grigoriev I.V."/>
            <person name="Debuchy R."/>
            <person name="Gladieux P."/>
            <person name="Thoren M.H."/>
            <person name="Johannesson H."/>
        </authorList>
    </citation>
    <scope>NUCLEOTIDE SEQUENCE</scope>
    <source>
        <strain evidence="3">CBS 990.96</strain>
    </source>
</reference>
<protein>
    <submittedName>
        <fullName evidence="3">WD40-repeat-containing domain protein</fullName>
    </submittedName>
</protein>
<organism evidence="3 4">
    <name type="scientific">Podospora fimiseda</name>
    <dbReference type="NCBI Taxonomy" id="252190"/>
    <lineage>
        <taxon>Eukaryota</taxon>
        <taxon>Fungi</taxon>
        <taxon>Dikarya</taxon>
        <taxon>Ascomycota</taxon>
        <taxon>Pezizomycotina</taxon>
        <taxon>Sordariomycetes</taxon>
        <taxon>Sordariomycetidae</taxon>
        <taxon>Sordariales</taxon>
        <taxon>Podosporaceae</taxon>
        <taxon>Podospora</taxon>
    </lineage>
</organism>
<dbReference type="SMART" id="SM00320">
    <property type="entry name" value="WD40"/>
    <property type="match status" value="1"/>
</dbReference>
<accession>A0AAN7BX53</accession>
<keyword evidence="4" id="KW-1185">Reference proteome</keyword>
<dbReference type="InterPro" id="IPR015943">
    <property type="entry name" value="WD40/YVTN_repeat-like_dom_sf"/>
</dbReference>
<dbReference type="PANTHER" id="PTHR43991:SF12">
    <property type="entry name" value="WD REPEAT PROTEIN (AFU_ORTHOLOGUE AFUA_8G05640)"/>
    <property type="match status" value="1"/>
</dbReference>
<feature type="compositionally biased region" description="Acidic residues" evidence="2">
    <location>
        <begin position="107"/>
        <end position="118"/>
    </location>
</feature>
<dbReference type="AlphaFoldDB" id="A0AAN7BX53"/>
<gene>
    <name evidence="3" type="ORF">QBC38DRAFT_274921</name>
</gene>
<evidence type="ECO:0000313" key="4">
    <source>
        <dbReference type="Proteomes" id="UP001301958"/>
    </source>
</evidence>
<dbReference type="PROSITE" id="PS50082">
    <property type="entry name" value="WD_REPEATS_2"/>
    <property type="match status" value="1"/>
</dbReference>
<feature type="region of interest" description="Disordered" evidence="2">
    <location>
        <begin position="57"/>
        <end position="130"/>
    </location>
</feature>
<dbReference type="PANTHER" id="PTHR43991">
    <property type="entry name" value="WD REPEAT PROTEIN (AFU_ORTHOLOGUE AFUA_8G05640)-RELATED"/>
    <property type="match status" value="1"/>
</dbReference>